<organism evidence="1 2">
    <name type="scientific">Geodia barretti</name>
    <name type="common">Barrett's horny sponge</name>
    <dbReference type="NCBI Taxonomy" id="519541"/>
    <lineage>
        <taxon>Eukaryota</taxon>
        <taxon>Metazoa</taxon>
        <taxon>Porifera</taxon>
        <taxon>Demospongiae</taxon>
        <taxon>Heteroscleromorpha</taxon>
        <taxon>Tetractinellida</taxon>
        <taxon>Astrophorina</taxon>
        <taxon>Geodiidae</taxon>
        <taxon>Geodia</taxon>
    </lineage>
</organism>
<dbReference type="Proteomes" id="UP001174909">
    <property type="component" value="Unassembled WGS sequence"/>
</dbReference>
<comment type="caution">
    <text evidence="1">The sequence shown here is derived from an EMBL/GenBank/DDBJ whole genome shotgun (WGS) entry which is preliminary data.</text>
</comment>
<proteinExistence type="predicted"/>
<protein>
    <submittedName>
        <fullName evidence="1">Uncharacterized protein</fullName>
    </submittedName>
</protein>
<name>A0AA35W7P0_GEOBA</name>
<dbReference type="AlphaFoldDB" id="A0AA35W7P0"/>
<evidence type="ECO:0000313" key="1">
    <source>
        <dbReference type="EMBL" id="CAI8004534.1"/>
    </source>
</evidence>
<keyword evidence="2" id="KW-1185">Reference proteome</keyword>
<accession>A0AA35W7P0</accession>
<gene>
    <name evidence="1" type="ORF">GBAR_LOCUS3953</name>
</gene>
<evidence type="ECO:0000313" key="2">
    <source>
        <dbReference type="Proteomes" id="UP001174909"/>
    </source>
</evidence>
<sequence length="33" mass="3801">MEVAFPKVREHIQTCKKGQYPSDGDYADDEFVP</sequence>
<reference evidence="1" key="1">
    <citation type="submission" date="2023-03" db="EMBL/GenBank/DDBJ databases">
        <authorList>
            <person name="Steffen K."/>
            <person name="Cardenas P."/>
        </authorList>
    </citation>
    <scope>NUCLEOTIDE SEQUENCE</scope>
</reference>
<dbReference type="EMBL" id="CASHTH010000565">
    <property type="protein sequence ID" value="CAI8004534.1"/>
    <property type="molecule type" value="Genomic_DNA"/>
</dbReference>